<feature type="binding site" evidence="18">
    <location>
        <position position="49"/>
    </location>
    <ligand>
        <name>[2Fe-2S] cluster</name>
        <dbReference type="ChEBI" id="CHEBI:190135"/>
        <label>1</label>
    </ligand>
</feature>
<dbReference type="InterPro" id="IPR016166">
    <property type="entry name" value="FAD-bd_PCMH"/>
</dbReference>
<keyword evidence="6" id="KW-0285">Flavoprotein</keyword>
<evidence type="ECO:0000256" key="9">
    <source>
        <dbReference type="ARBA" id="ARBA00022827"/>
    </source>
</evidence>
<dbReference type="Pfam" id="PF01799">
    <property type="entry name" value="Fer2_2"/>
    <property type="match status" value="1"/>
</dbReference>
<comment type="subunit">
    <text evidence="4">Homodimer.</text>
</comment>
<dbReference type="PROSITE" id="PS51387">
    <property type="entry name" value="FAD_PCMH"/>
    <property type="match status" value="1"/>
</dbReference>
<dbReference type="FunFam" id="3.10.20.30:FF:000012">
    <property type="entry name" value="Xanthine dehydrogenase/oxidase"/>
    <property type="match status" value="1"/>
</dbReference>
<evidence type="ECO:0000256" key="14">
    <source>
        <dbReference type="ARBA" id="ARBA00023140"/>
    </source>
</evidence>
<dbReference type="SMART" id="SM01092">
    <property type="entry name" value="CO_deh_flav_C"/>
    <property type="match status" value="1"/>
</dbReference>
<dbReference type="InterPro" id="IPR008274">
    <property type="entry name" value="AldOxase/xan_DH_MoCoBD1"/>
</dbReference>
<evidence type="ECO:0000256" key="4">
    <source>
        <dbReference type="ARBA" id="ARBA00011738"/>
    </source>
</evidence>
<evidence type="ECO:0000313" key="21">
    <source>
        <dbReference type="EMBL" id="CAH1403040.1"/>
    </source>
</evidence>
<dbReference type="GO" id="GO:0005777">
    <property type="term" value="C:peroxisome"/>
    <property type="evidence" value="ECO:0007669"/>
    <property type="project" value="UniProtKB-SubCell"/>
</dbReference>
<evidence type="ECO:0000256" key="7">
    <source>
        <dbReference type="ARBA" id="ARBA00022714"/>
    </source>
</evidence>
<feature type="binding site" evidence="18">
    <location>
        <position position="122"/>
    </location>
    <ligand>
        <name>[2Fe-2S] cluster</name>
        <dbReference type="ChEBI" id="CHEBI:190135"/>
        <label>2</label>
    </ligand>
</feature>
<dbReference type="EMBL" id="OV725081">
    <property type="protein sequence ID" value="CAH1403040.1"/>
    <property type="molecule type" value="Genomic_DNA"/>
</dbReference>
<keyword evidence="5 18" id="KW-0500">Molybdenum</keyword>
<comment type="cofactor">
    <cofactor evidence="18">
        <name>Mo-molybdopterin</name>
        <dbReference type="ChEBI" id="CHEBI:71302"/>
    </cofactor>
    <text evidence="18">Binds 1 Mo-molybdopterin (Mo-MPT) cofactor per subunit.</text>
</comment>
<keyword evidence="8 18" id="KW-0479">Metal-binding</keyword>
<feature type="binding site" evidence="18">
    <location>
        <position position="57"/>
    </location>
    <ligand>
        <name>[2Fe-2S] cluster</name>
        <dbReference type="ChEBI" id="CHEBI:190135"/>
        <label>1</label>
    </ligand>
</feature>
<dbReference type="InterPro" id="IPR037165">
    <property type="entry name" value="AldOxase/xan_DH_Mopterin-bd_sf"/>
</dbReference>
<dbReference type="Pfam" id="PF02738">
    <property type="entry name" value="MoCoBD_1"/>
    <property type="match status" value="1"/>
</dbReference>
<feature type="domain" description="FAD-binding PCMH-type" evidence="20">
    <location>
        <begin position="231"/>
        <end position="414"/>
    </location>
</feature>
<evidence type="ECO:0000313" key="22">
    <source>
        <dbReference type="Proteomes" id="UP001152798"/>
    </source>
</evidence>
<dbReference type="GO" id="GO:0016491">
    <property type="term" value="F:oxidoreductase activity"/>
    <property type="evidence" value="ECO:0007669"/>
    <property type="project" value="UniProtKB-KW"/>
</dbReference>
<accession>A0A9P0HJH1</accession>
<evidence type="ECO:0000256" key="13">
    <source>
        <dbReference type="ARBA" id="ARBA00023027"/>
    </source>
</evidence>
<dbReference type="InterPro" id="IPR016208">
    <property type="entry name" value="Ald_Oxase/xanthine_DH-like"/>
</dbReference>
<dbReference type="SUPFAM" id="SSF54665">
    <property type="entry name" value="CO dehydrogenase molybdoprotein N-domain-like"/>
    <property type="match status" value="1"/>
</dbReference>
<dbReference type="InterPro" id="IPR006058">
    <property type="entry name" value="2Fe2S_fd_BS"/>
</dbReference>
<dbReference type="FunFam" id="3.30.365.10:FF:000001">
    <property type="entry name" value="Xanthine dehydrogenase oxidase"/>
    <property type="match status" value="1"/>
</dbReference>
<dbReference type="GO" id="GO:0051537">
    <property type="term" value="F:2 iron, 2 sulfur cluster binding"/>
    <property type="evidence" value="ECO:0007669"/>
    <property type="project" value="UniProtKB-KW"/>
</dbReference>
<dbReference type="Gene3D" id="3.30.390.50">
    <property type="entry name" value="CO dehydrogenase flavoprotein, C-terminal domain"/>
    <property type="match status" value="1"/>
</dbReference>
<feature type="active site" description="Proton acceptor" evidence="16">
    <location>
        <position position="1233"/>
    </location>
</feature>
<organism evidence="21 22">
    <name type="scientific">Nezara viridula</name>
    <name type="common">Southern green stink bug</name>
    <name type="synonym">Cimex viridulus</name>
    <dbReference type="NCBI Taxonomy" id="85310"/>
    <lineage>
        <taxon>Eukaryota</taxon>
        <taxon>Metazoa</taxon>
        <taxon>Ecdysozoa</taxon>
        <taxon>Arthropoda</taxon>
        <taxon>Hexapoda</taxon>
        <taxon>Insecta</taxon>
        <taxon>Pterygota</taxon>
        <taxon>Neoptera</taxon>
        <taxon>Paraneoptera</taxon>
        <taxon>Hemiptera</taxon>
        <taxon>Heteroptera</taxon>
        <taxon>Panheteroptera</taxon>
        <taxon>Pentatomomorpha</taxon>
        <taxon>Pentatomoidea</taxon>
        <taxon>Pentatomidae</taxon>
        <taxon>Pentatominae</taxon>
        <taxon>Nezara</taxon>
    </lineage>
</organism>
<dbReference type="SUPFAM" id="SSF47741">
    <property type="entry name" value="CO dehydrogenase ISP C-domain like"/>
    <property type="match status" value="1"/>
</dbReference>
<dbReference type="Pfam" id="PF20256">
    <property type="entry name" value="MoCoBD_2"/>
    <property type="match status" value="1"/>
</dbReference>
<dbReference type="GO" id="GO:0005506">
    <property type="term" value="F:iron ion binding"/>
    <property type="evidence" value="ECO:0007669"/>
    <property type="project" value="InterPro"/>
</dbReference>
<dbReference type="InterPro" id="IPR000674">
    <property type="entry name" value="Ald_Oxase/Xan_DH_a/b"/>
</dbReference>
<dbReference type="SUPFAM" id="SSF56003">
    <property type="entry name" value="Molybdenum cofactor-binding domain"/>
    <property type="match status" value="1"/>
</dbReference>
<evidence type="ECO:0000256" key="17">
    <source>
        <dbReference type="PIRSR" id="PIRSR000127-2"/>
    </source>
</evidence>
<feature type="binding site" evidence="17">
    <location>
        <position position="361"/>
    </location>
    <ligand>
        <name>FAD</name>
        <dbReference type="ChEBI" id="CHEBI:57692"/>
    </ligand>
</feature>
<evidence type="ECO:0000256" key="15">
    <source>
        <dbReference type="ARBA" id="ARBA00034078"/>
    </source>
</evidence>
<keyword evidence="13" id="KW-0520">NAD</keyword>
<feature type="binding site" evidence="18">
    <location>
        <position position="903"/>
    </location>
    <ligand>
        <name>Mo-molybdopterin</name>
        <dbReference type="ChEBI" id="CHEBI:71302"/>
    </ligand>
    <ligandPart>
        <name>Mo</name>
        <dbReference type="ChEBI" id="CHEBI:28685"/>
    </ligandPart>
</feature>
<comment type="cofactor">
    <cofactor evidence="1 17">
        <name>FAD</name>
        <dbReference type="ChEBI" id="CHEBI:57692"/>
    </cofactor>
</comment>
<feature type="binding site" evidence="18">
    <location>
        <position position="156"/>
    </location>
    <ligand>
        <name>[2Fe-2S] cluster</name>
        <dbReference type="ChEBI" id="CHEBI:190135"/>
        <label>2</label>
    </ligand>
</feature>
<dbReference type="SUPFAM" id="SSF56176">
    <property type="entry name" value="FAD-binding/transporter-associated domain-like"/>
    <property type="match status" value="1"/>
</dbReference>
<evidence type="ECO:0000259" key="19">
    <source>
        <dbReference type="PROSITE" id="PS51085"/>
    </source>
</evidence>
<dbReference type="Pfam" id="PF01315">
    <property type="entry name" value="Ald_Xan_dh_C"/>
    <property type="match status" value="1"/>
</dbReference>
<dbReference type="InterPro" id="IPR005107">
    <property type="entry name" value="CO_DH_flav_C"/>
</dbReference>
<dbReference type="Pfam" id="PF00111">
    <property type="entry name" value="Fer2"/>
    <property type="match status" value="1"/>
</dbReference>
<evidence type="ECO:0000256" key="10">
    <source>
        <dbReference type="ARBA" id="ARBA00023002"/>
    </source>
</evidence>
<evidence type="ECO:0000256" key="3">
    <source>
        <dbReference type="ARBA" id="ARBA00006849"/>
    </source>
</evidence>
<dbReference type="FunFam" id="3.90.1170.50:FF:000003">
    <property type="entry name" value="Aldehyde oxidase"/>
    <property type="match status" value="1"/>
</dbReference>
<keyword evidence="11 18" id="KW-0408">Iron</keyword>
<dbReference type="FunFam" id="3.30.465.10:FF:000013">
    <property type="entry name" value="Aldehyde oxidase"/>
    <property type="match status" value="1"/>
</dbReference>
<dbReference type="PROSITE" id="PS51085">
    <property type="entry name" value="2FE2S_FER_2"/>
    <property type="match status" value="1"/>
</dbReference>
<keyword evidence="10" id="KW-0560">Oxidoreductase</keyword>
<name>A0A9P0HJH1_NEZVI</name>
<comment type="cofactor">
    <cofactor evidence="15">
        <name>[2Fe-2S] cluster</name>
        <dbReference type="ChEBI" id="CHEBI:190135"/>
    </cofactor>
</comment>
<evidence type="ECO:0000256" key="16">
    <source>
        <dbReference type="PIRSR" id="PIRSR000127-1"/>
    </source>
</evidence>
<evidence type="ECO:0000256" key="8">
    <source>
        <dbReference type="ARBA" id="ARBA00022723"/>
    </source>
</evidence>
<proteinExistence type="inferred from homology"/>
<protein>
    <submittedName>
        <fullName evidence="21">Uncharacterized protein</fullName>
    </submittedName>
</protein>
<reference evidence="21" key="1">
    <citation type="submission" date="2022-01" db="EMBL/GenBank/DDBJ databases">
        <authorList>
            <person name="King R."/>
        </authorList>
    </citation>
    <scope>NUCLEOTIDE SEQUENCE</scope>
</reference>
<evidence type="ECO:0000256" key="2">
    <source>
        <dbReference type="ARBA" id="ARBA00004275"/>
    </source>
</evidence>
<feature type="binding site" evidence="18">
    <location>
        <position position="119"/>
    </location>
    <ligand>
        <name>[2Fe-2S] cluster</name>
        <dbReference type="ChEBI" id="CHEBI:190135"/>
        <label>2</label>
    </ligand>
</feature>
<dbReference type="InterPro" id="IPR001041">
    <property type="entry name" value="2Fe-2S_ferredoxin-type"/>
</dbReference>
<keyword evidence="14" id="KW-0576">Peroxisome</keyword>
<feature type="binding site" evidence="18">
    <location>
        <position position="154"/>
    </location>
    <ligand>
        <name>[2Fe-2S] cluster</name>
        <dbReference type="ChEBI" id="CHEBI:190135"/>
        <label>2</label>
    </ligand>
</feature>
<dbReference type="CDD" id="cd00207">
    <property type="entry name" value="fer2"/>
    <property type="match status" value="1"/>
</dbReference>
<dbReference type="InterPro" id="IPR036856">
    <property type="entry name" value="Ald_Oxase/Xan_DH_a/b_sf"/>
</dbReference>
<dbReference type="FunFam" id="3.30.390.50:FF:000003">
    <property type="entry name" value="Aldehyde oxidase1"/>
    <property type="match status" value="1"/>
</dbReference>
<evidence type="ECO:0000256" key="11">
    <source>
        <dbReference type="ARBA" id="ARBA00023004"/>
    </source>
</evidence>
<dbReference type="Proteomes" id="UP001152798">
    <property type="component" value="Chromosome 5"/>
</dbReference>
<keyword evidence="12 18" id="KW-0411">Iron-sulfur</keyword>
<dbReference type="Gene3D" id="3.30.365.10">
    <property type="entry name" value="Aldehyde oxidase/xanthine dehydrogenase, molybdopterin binding domain"/>
    <property type="match status" value="4"/>
</dbReference>
<dbReference type="InterPro" id="IPR016169">
    <property type="entry name" value="FAD-bd_PCMH_sub2"/>
</dbReference>
<dbReference type="SUPFAM" id="SSF54292">
    <property type="entry name" value="2Fe-2S ferredoxin-like"/>
    <property type="match status" value="1"/>
</dbReference>
<keyword evidence="7 18" id="KW-0001">2Fe-2S</keyword>
<dbReference type="InterPro" id="IPR036683">
    <property type="entry name" value="CO_DH_flav_C_dom_sf"/>
</dbReference>
<keyword evidence="9 17" id="KW-0274">FAD</keyword>
<dbReference type="Gene3D" id="3.30.465.10">
    <property type="match status" value="1"/>
</dbReference>
<dbReference type="OrthoDB" id="6594808at2759"/>
<dbReference type="Pfam" id="PF00941">
    <property type="entry name" value="FAD_binding_5"/>
    <property type="match status" value="1"/>
</dbReference>
<dbReference type="PROSITE" id="PS00197">
    <property type="entry name" value="2FE2S_FER_1"/>
    <property type="match status" value="1"/>
</dbReference>
<comment type="subcellular location">
    <subcellularLocation>
        <location evidence="2">Peroxisome</location>
    </subcellularLocation>
</comment>
<dbReference type="Gene3D" id="3.10.20.30">
    <property type="match status" value="1"/>
</dbReference>
<dbReference type="GO" id="GO:0071949">
    <property type="term" value="F:FAD binding"/>
    <property type="evidence" value="ECO:0007669"/>
    <property type="project" value="InterPro"/>
</dbReference>
<dbReference type="InterPro" id="IPR036884">
    <property type="entry name" value="2Fe-2S-bd_dom_sf"/>
</dbReference>
<dbReference type="InterPro" id="IPR002888">
    <property type="entry name" value="2Fe-2S-bd"/>
</dbReference>
<dbReference type="PANTHER" id="PTHR11908">
    <property type="entry name" value="XANTHINE DEHYDROGENASE"/>
    <property type="match status" value="1"/>
</dbReference>
<feature type="binding site" evidence="17">
    <location>
        <position position="423"/>
    </location>
    <ligand>
        <name>FAD</name>
        <dbReference type="ChEBI" id="CHEBI:57692"/>
    </ligand>
</feature>
<evidence type="ECO:0000259" key="20">
    <source>
        <dbReference type="PROSITE" id="PS51387"/>
    </source>
</evidence>
<comment type="similarity">
    <text evidence="3">Belongs to the xanthine dehydrogenase family.</text>
</comment>
<dbReference type="Gene3D" id="3.90.1170.50">
    <property type="entry name" value="Aldehyde oxidase/xanthine dehydrogenase, a/b hammerhead"/>
    <property type="match status" value="1"/>
</dbReference>
<evidence type="ECO:0000256" key="5">
    <source>
        <dbReference type="ARBA" id="ARBA00022505"/>
    </source>
</evidence>
<evidence type="ECO:0000256" key="1">
    <source>
        <dbReference type="ARBA" id="ARBA00001974"/>
    </source>
</evidence>
<keyword evidence="22" id="KW-1185">Reference proteome</keyword>
<dbReference type="Pfam" id="PF03450">
    <property type="entry name" value="CO_deh_flav_C"/>
    <property type="match status" value="1"/>
</dbReference>
<feature type="binding site" evidence="18">
    <location>
        <position position="79"/>
    </location>
    <ligand>
        <name>[2Fe-2S] cluster</name>
        <dbReference type="ChEBI" id="CHEBI:190135"/>
        <label>1</label>
    </ligand>
</feature>
<dbReference type="Gene3D" id="1.10.150.120">
    <property type="entry name" value="[2Fe-2S]-binding domain"/>
    <property type="match status" value="1"/>
</dbReference>
<evidence type="ECO:0000256" key="6">
    <source>
        <dbReference type="ARBA" id="ARBA00022630"/>
    </source>
</evidence>
<dbReference type="InterPro" id="IPR046867">
    <property type="entry name" value="AldOxase/xan_DH_MoCoBD2"/>
</dbReference>
<dbReference type="PIRSF" id="PIRSF000127">
    <property type="entry name" value="Xanthine_DH"/>
    <property type="match status" value="1"/>
</dbReference>
<evidence type="ECO:0000256" key="18">
    <source>
        <dbReference type="PIRSR" id="PIRSR000127-3"/>
    </source>
</evidence>
<evidence type="ECO:0000256" key="12">
    <source>
        <dbReference type="ARBA" id="ARBA00023014"/>
    </source>
</evidence>
<sequence length="1289" mass="141915">MDWLEQGETTATFTINGKVYTAGSDVNADTSLNTYIREYANLKGTKYMCKEGGCGACIVDMTSTNPATGRERSYGVNSCLVPILSCHGAKITTIEGIGNKQMGYNKVQKALYTFNGTQCGYCSPGQVMNMYSLLRANPKIKMEEVENSFGGSICRCTGYRPILDGFKALADDASNDLKMKLGDIEDSIGKCNLKCQNDCKDCSKNINEEREEDFSDLFLETAMASTVVNISLQDDARWYRVSTIPQIFQIFDMIGNASYMLVAGNTAQGVYPDDKPPQIYIDISDVRALRTVSVNQQRIVLGANITLNDMISLFNRTSSDNPLFYGYTKALAEHIDLVANVPVRNIATLAGNLMTKHQHRDFPSDLFLLMETCGGRITIRNRFGLDETISLLEFLNKDMKKKVVINVILPALSSSNYVFRSFKIMPRRQNVHALMNAAFLFKIQESNKYTVEEKPNIVFGAVAPNFVHATVTENLLKGKSLLNPKVLEEAKATLSKEINPVDDPPDPSPEYKKMLCIALFYRFILQLNGNLSNKLYRSGAYNLARPLSSGKQEFSINTDAAPVHLPKLKYEGLIQCSGEAEYIDDIPYQAGELHGALVITDRAEATITNIDPSLALKTPGVVAFFSAKDIPGRNSFTLITFFNPEEEEVFCSGTVKYAGQPVGIIVAKTHDLAIKAAMMVKIGYTNEKKPLLTVKEVLASGDPKRLLLSGSITPTKKNVDFAHKITGELELGAQYHFTMELQTCLCIPLSDGLDIHSATQWMHNVQEGVANVLGINYNKINIFVKRVGGAYGAKVVRSTMIAAACSLAAHKLQQPVRLVLEMRTNTKAIGKRPALLSKYEVGVDEKGKILGLTVNLYENFGSSFNENIIMLALDGIESCYDKSTWTVNGYLVKTDIPGTCFARAPGTLEGITTIEHIMDHIATVCDLDPISVRRANFSPEYSASVENILKDALSSSDYEKRLSEVNEFNKENRWKKRGISAMPIRFGITLYPSYYAIVSIFNNDGTVAITSGGIEMGQGLNTKVVQACAYALGIDMNMIQIKVCYNNVVPNQNFSASSITSESIVAATLKCCEILNNRLSPIRTRLGDNPAWQLVVSTANAEGIDLSAKYMYSSTKDPIPANYQVYGATVTEVEADILTGEYQITRIDLIEDAGNSLSPYVDVGQVEGAFIMGLGYFIFEEIVYDKQNGTLLTDRTWDYWPPGPKDIPIDFRVKLLKNTTNPNGILGSKTTGEPPLTMAFSIILALRPALRSARKNAGVSNGWFPFYPPCTFEKTALAAATSLSDLVIT</sequence>
<feature type="binding site" evidence="18">
    <location>
        <position position="54"/>
    </location>
    <ligand>
        <name>[2Fe-2S] cluster</name>
        <dbReference type="ChEBI" id="CHEBI:190135"/>
        <label>1</label>
    </ligand>
</feature>
<gene>
    <name evidence="21" type="ORF">NEZAVI_LOCUS11714</name>
</gene>
<dbReference type="InterPro" id="IPR036010">
    <property type="entry name" value="2Fe-2S_ferredoxin-like_sf"/>
</dbReference>
<dbReference type="PANTHER" id="PTHR11908:SF132">
    <property type="entry name" value="ALDEHYDE OXIDASE 1-RELATED"/>
    <property type="match status" value="1"/>
</dbReference>
<feature type="domain" description="2Fe-2S ferredoxin-type" evidence="19">
    <location>
        <begin position="9"/>
        <end position="97"/>
    </location>
</feature>
<dbReference type="SMART" id="SM01008">
    <property type="entry name" value="Ald_Xan_dh_C"/>
    <property type="match status" value="1"/>
</dbReference>
<dbReference type="InterPro" id="IPR036318">
    <property type="entry name" value="FAD-bd_PCMH-like_sf"/>
</dbReference>
<comment type="cofactor">
    <cofactor evidence="18">
        <name>[2Fe-2S] cluster</name>
        <dbReference type="ChEBI" id="CHEBI:190135"/>
    </cofactor>
    <text evidence="18">Binds 2 [2Fe-2S] clusters.</text>
</comment>
<feature type="binding site" evidence="18">
    <location>
        <position position="760"/>
    </location>
    <ligand>
        <name>Mo-molybdopterin</name>
        <dbReference type="ChEBI" id="CHEBI:71302"/>
    </ligand>
    <ligandPart>
        <name>Mo</name>
        <dbReference type="ChEBI" id="CHEBI:28685"/>
    </ligandPart>
</feature>
<dbReference type="InterPro" id="IPR002346">
    <property type="entry name" value="Mopterin_DH_FAD-bd"/>
</dbReference>
<dbReference type="SUPFAM" id="SSF55447">
    <property type="entry name" value="CO dehydrogenase flavoprotein C-terminal domain-like"/>
    <property type="match status" value="1"/>
</dbReference>
<dbReference type="InterPro" id="IPR012675">
    <property type="entry name" value="Beta-grasp_dom_sf"/>
</dbReference>